<dbReference type="PANTHER" id="PTHR43124">
    <property type="entry name" value="PURINE EFFLUX PUMP PBUE"/>
    <property type="match status" value="1"/>
</dbReference>
<dbReference type="Pfam" id="PF00083">
    <property type="entry name" value="Sugar_tr"/>
    <property type="match status" value="1"/>
</dbReference>
<organism evidence="9 10">
    <name type="scientific">Streptomyces heilongjiangensis</name>
    <dbReference type="NCBI Taxonomy" id="945052"/>
    <lineage>
        <taxon>Bacteria</taxon>
        <taxon>Bacillati</taxon>
        <taxon>Actinomycetota</taxon>
        <taxon>Actinomycetes</taxon>
        <taxon>Kitasatosporales</taxon>
        <taxon>Streptomycetaceae</taxon>
        <taxon>Streptomyces</taxon>
    </lineage>
</organism>
<evidence type="ECO:0000256" key="1">
    <source>
        <dbReference type="ARBA" id="ARBA00004651"/>
    </source>
</evidence>
<keyword evidence="10" id="KW-1185">Reference proteome</keyword>
<evidence type="ECO:0000256" key="6">
    <source>
        <dbReference type="SAM" id="MobiDB-lite"/>
    </source>
</evidence>
<proteinExistence type="predicted"/>
<evidence type="ECO:0000256" key="7">
    <source>
        <dbReference type="SAM" id="Phobius"/>
    </source>
</evidence>
<reference evidence="10" key="1">
    <citation type="journal article" date="2019" name="Int. J. Syst. Evol. Microbiol.">
        <title>The Global Catalogue of Microorganisms (GCM) 10K type strain sequencing project: providing services to taxonomists for standard genome sequencing and annotation.</title>
        <authorList>
            <consortium name="The Broad Institute Genomics Platform"/>
            <consortium name="The Broad Institute Genome Sequencing Center for Infectious Disease"/>
            <person name="Wu L."/>
            <person name="Ma J."/>
        </authorList>
    </citation>
    <scope>NUCLEOTIDE SEQUENCE [LARGE SCALE GENOMIC DNA]</scope>
    <source>
        <strain evidence="10">JCM 9918</strain>
    </source>
</reference>
<feature type="transmembrane region" description="Helical" evidence="7">
    <location>
        <begin position="227"/>
        <end position="248"/>
    </location>
</feature>
<dbReference type="PRINTS" id="PR01035">
    <property type="entry name" value="TCRTETA"/>
</dbReference>
<feature type="transmembrane region" description="Helical" evidence="7">
    <location>
        <begin position="63"/>
        <end position="81"/>
    </location>
</feature>
<evidence type="ECO:0000256" key="5">
    <source>
        <dbReference type="ARBA" id="ARBA00023136"/>
    </source>
</evidence>
<comment type="caution">
    <text evidence="9">The sequence shown here is derived from an EMBL/GenBank/DDBJ whole genome shotgun (WGS) entry which is preliminary data.</text>
</comment>
<feature type="transmembrane region" description="Helical" evidence="7">
    <location>
        <begin position="93"/>
        <end position="113"/>
    </location>
</feature>
<dbReference type="CDD" id="cd17473">
    <property type="entry name" value="MFS_arabinose_efflux_permease_like"/>
    <property type="match status" value="1"/>
</dbReference>
<dbReference type="InterPro" id="IPR001958">
    <property type="entry name" value="Tet-R_TetA/multi-R_MdtG-like"/>
</dbReference>
<keyword evidence="5 7" id="KW-0472">Membrane</keyword>
<dbReference type="Gene3D" id="1.20.1250.20">
    <property type="entry name" value="MFS general substrate transporter like domains"/>
    <property type="match status" value="1"/>
</dbReference>
<evidence type="ECO:0000256" key="3">
    <source>
        <dbReference type="ARBA" id="ARBA00022692"/>
    </source>
</evidence>
<dbReference type="InterPro" id="IPR050189">
    <property type="entry name" value="MFS_Efflux_Transporters"/>
</dbReference>
<feature type="domain" description="Major facilitator superfamily (MFS) profile" evidence="8">
    <location>
        <begin position="1"/>
        <end position="372"/>
    </location>
</feature>
<feature type="transmembrane region" description="Helical" evidence="7">
    <location>
        <begin position="153"/>
        <end position="173"/>
    </location>
</feature>
<name>A0ABW1BAY4_9ACTN</name>
<evidence type="ECO:0000259" key="8">
    <source>
        <dbReference type="PROSITE" id="PS50850"/>
    </source>
</evidence>
<keyword evidence="3 7" id="KW-0812">Transmembrane</keyword>
<keyword evidence="2" id="KW-1003">Cell membrane</keyword>
<feature type="transmembrane region" description="Helical" evidence="7">
    <location>
        <begin position="125"/>
        <end position="147"/>
    </location>
</feature>
<feature type="transmembrane region" description="Helical" evidence="7">
    <location>
        <begin position="31"/>
        <end position="56"/>
    </location>
</feature>
<evidence type="ECO:0000313" key="10">
    <source>
        <dbReference type="Proteomes" id="UP001596112"/>
    </source>
</evidence>
<dbReference type="EMBL" id="JBHSNZ010000016">
    <property type="protein sequence ID" value="MFC5810339.1"/>
    <property type="molecule type" value="Genomic_DNA"/>
</dbReference>
<feature type="transmembrane region" description="Helical" evidence="7">
    <location>
        <begin position="260"/>
        <end position="277"/>
    </location>
</feature>
<feature type="transmembrane region" description="Helical" evidence="7">
    <location>
        <begin position="343"/>
        <end position="363"/>
    </location>
</feature>
<dbReference type="SUPFAM" id="SSF103473">
    <property type="entry name" value="MFS general substrate transporter"/>
    <property type="match status" value="1"/>
</dbReference>
<dbReference type="Proteomes" id="UP001596112">
    <property type="component" value="Unassembled WGS sequence"/>
</dbReference>
<evidence type="ECO:0000256" key="2">
    <source>
        <dbReference type="ARBA" id="ARBA00022475"/>
    </source>
</evidence>
<dbReference type="InterPro" id="IPR036259">
    <property type="entry name" value="MFS_trans_sf"/>
</dbReference>
<evidence type="ECO:0000256" key="4">
    <source>
        <dbReference type="ARBA" id="ARBA00022989"/>
    </source>
</evidence>
<dbReference type="InterPro" id="IPR005828">
    <property type="entry name" value="MFS_sugar_transport-like"/>
</dbReference>
<dbReference type="InterPro" id="IPR020846">
    <property type="entry name" value="MFS_dom"/>
</dbReference>
<comment type="subcellular location">
    <subcellularLocation>
        <location evidence="1">Cell membrane</location>
        <topology evidence="1">Multi-pass membrane protein</topology>
    </subcellularLocation>
</comment>
<accession>A0ABW1BAY4</accession>
<evidence type="ECO:0000313" key="9">
    <source>
        <dbReference type="EMBL" id="MFC5810339.1"/>
    </source>
</evidence>
<dbReference type="PROSITE" id="PS50850">
    <property type="entry name" value="MFS"/>
    <property type="match status" value="1"/>
</dbReference>
<keyword evidence="4 7" id="KW-1133">Transmembrane helix</keyword>
<feature type="transmembrane region" description="Helical" evidence="7">
    <location>
        <begin position="193"/>
        <end position="215"/>
    </location>
</feature>
<feature type="transmembrane region" description="Helical" evidence="7">
    <location>
        <begin position="283"/>
        <end position="306"/>
    </location>
</feature>
<protein>
    <submittedName>
        <fullName evidence="9">MFS transporter</fullName>
    </submittedName>
</protein>
<dbReference type="PANTHER" id="PTHR43124:SF3">
    <property type="entry name" value="CHLORAMPHENICOL EFFLUX PUMP RV0191"/>
    <property type="match status" value="1"/>
</dbReference>
<sequence length="402" mass="40387">MLLLGSTLTIMAGTVIAPVVSVIRGDLGVSGTAAGLILTAHGLSLAVVSPLVGWAIDRWGVRTPLAAGLLLYGVSGGAGLFADTYATLIISRFLFGVGAAALFSGTTVALLALYQGPERDKVAGWRGTAISLGGIVWPLVGGALGSLSWHGPFAVYLLGIPLGIAMLVVLPKVPPAPRAKGVGAVTLIRRQPILLTLYGLSLFSSFLLYVLAVFLPQRLTEVGVADPFVISLVTTSTSVSGSLIGLLYAGLKGRFGYVNLLRAALALWSLALLVIGVSGHPALLTLASALFGLGSGVSVPALAMMIGEAAPPALRGQVMSLSGTANFIGQFIAPLIVGPVIGATSIGTGFLITAGLGAAALALSLAMRSDAGGAAAEPAAPPAPESRPQASPEAQGPVQDHA</sequence>
<feature type="transmembrane region" description="Helical" evidence="7">
    <location>
        <begin position="318"/>
        <end position="337"/>
    </location>
</feature>
<dbReference type="RefSeq" id="WP_272170379.1">
    <property type="nucleotide sequence ID" value="NZ_JAQOSL010000017.1"/>
</dbReference>
<dbReference type="Pfam" id="PF07690">
    <property type="entry name" value="MFS_1"/>
    <property type="match status" value="1"/>
</dbReference>
<dbReference type="InterPro" id="IPR011701">
    <property type="entry name" value="MFS"/>
</dbReference>
<gene>
    <name evidence="9" type="ORF">ACFQGO_23050</name>
</gene>
<feature type="region of interest" description="Disordered" evidence="6">
    <location>
        <begin position="373"/>
        <end position="402"/>
    </location>
</feature>